<organism evidence="9 10">
    <name type="scientific">Rathayibacter toxicus</name>
    <dbReference type="NCBI Taxonomy" id="145458"/>
    <lineage>
        <taxon>Bacteria</taxon>
        <taxon>Bacillati</taxon>
        <taxon>Actinomycetota</taxon>
        <taxon>Actinomycetes</taxon>
        <taxon>Micrococcales</taxon>
        <taxon>Microbacteriaceae</taxon>
        <taxon>Rathayibacter</taxon>
    </lineage>
</organism>
<keyword evidence="5 6" id="KW-0413">Isomerase</keyword>
<comment type="similarity">
    <text evidence="2">Belongs to the FKBP-type PPIase family.</text>
</comment>
<evidence type="ECO:0000256" key="5">
    <source>
        <dbReference type="ARBA" id="ARBA00023235"/>
    </source>
</evidence>
<evidence type="ECO:0000256" key="1">
    <source>
        <dbReference type="ARBA" id="ARBA00000971"/>
    </source>
</evidence>
<dbReference type="PANTHER" id="PTHR43811:SF19">
    <property type="entry name" value="39 KDA FK506-BINDING NUCLEAR PROTEIN"/>
    <property type="match status" value="1"/>
</dbReference>
<evidence type="ECO:0000313" key="10">
    <source>
        <dbReference type="Proteomes" id="UP000237966"/>
    </source>
</evidence>
<evidence type="ECO:0000313" key="9">
    <source>
        <dbReference type="EMBL" id="PPI15364.1"/>
    </source>
</evidence>
<dbReference type="EC" id="5.2.1.8" evidence="3 6"/>
<dbReference type="GO" id="GO:0003755">
    <property type="term" value="F:peptidyl-prolyl cis-trans isomerase activity"/>
    <property type="evidence" value="ECO:0007669"/>
    <property type="project" value="UniProtKB-KW"/>
</dbReference>
<accession>A0A2S5Y7D0</accession>
<dbReference type="PANTHER" id="PTHR43811">
    <property type="entry name" value="FKBP-TYPE PEPTIDYL-PROLYL CIS-TRANS ISOMERASE FKPA"/>
    <property type="match status" value="1"/>
</dbReference>
<comment type="caution">
    <text evidence="9">The sequence shown here is derived from an EMBL/GenBank/DDBJ whole genome shotgun (WGS) entry which is preliminary data.</text>
</comment>
<dbReference type="SUPFAM" id="SSF54534">
    <property type="entry name" value="FKBP-like"/>
    <property type="match status" value="2"/>
</dbReference>
<dbReference type="Pfam" id="PF00254">
    <property type="entry name" value="FKBP_C"/>
    <property type="match status" value="1"/>
</dbReference>
<feature type="region of interest" description="Disordered" evidence="7">
    <location>
        <begin position="1"/>
        <end position="31"/>
    </location>
</feature>
<dbReference type="Proteomes" id="UP000237966">
    <property type="component" value="Unassembled WGS sequence"/>
</dbReference>
<evidence type="ECO:0000256" key="4">
    <source>
        <dbReference type="ARBA" id="ARBA00023110"/>
    </source>
</evidence>
<dbReference type="EMBL" id="PSWU01000007">
    <property type="protein sequence ID" value="PPI15364.1"/>
    <property type="molecule type" value="Genomic_DNA"/>
</dbReference>
<feature type="domain" description="PPIase FKBP-type" evidence="8">
    <location>
        <begin position="115"/>
        <end position="204"/>
    </location>
</feature>
<protein>
    <recommendedName>
        <fullName evidence="3 6">peptidylprolyl isomerase</fullName>
        <ecNumber evidence="3 6">5.2.1.8</ecNumber>
    </recommendedName>
</protein>
<evidence type="ECO:0000256" key="6">
    <source>
        <dbReference type="PROSITE-ProRule" id="PRU00277"/>
    </source>
</evidence>
<dbReference type="AlphaFoldDB" id="A0A2S5Y7D0"/>
<keyword evidence="4 6" id="KW-0697">Rotamase</keyword>
<reference evidence="9 10" key="1">
    <citation type="submission" date="2018-02" db="EMBL/GenBank/DDBJ databases">
        <title>Bacteriophage NCPPB3778 and a type I-E CRISPR drive the evolution of the US Biological Select Agent, Rathayibacter toxicus.</title>
        <authorList>
            <person name="Davis E.W.II."/>
            <person name="Tabima J.F."/>
            <person name="Weisberg A.J."/>
            <person name="Lopes L.D."/>
            <person name="Wiseman M.S."/>
            <person name="Wiseman M.S."/>
            <person name="Pupko T."/>
            <person name="Belcher M.S."/>
            <person name="Sechler A.J."/>
            <person name="Tancos M.A."/>
            <person name="Schroeder B.K."/>
            <person name="Murray T.D."/>
            <person name="Luster D.G."/>
            <person name="Schneider W.L."/>
            <person name="Rogers E."/>
            <person name="Andreote F.D."/>
            <person name="Grunwald N.J."/>
            <person name="Putnam M.L."/>
            <person name="Chang J.H."/>
        </authorList>
    </citation>
    <scope>NUCLEOTIDE SEQUENCE [LARGE SCALE GENOMIC DNA]</scope>
    <source>
        <strain evidence="9 10">FH99</strain>
    </source>
</reference>
<proteinExistence type="inferred from homology"/>
<sequence length="352" mass="35334">MTRASSKLFQASEPSQPPRFSRGDSPSLSKRGPVRRTVALIAGIGIITALTGCSVSSSTTADCNAPFGPGDSSSVVQVGGDFGTKPTVTVPTPLKADGTQVSTLITGSGAPLEKGQLASIDYTLVNGSDGKVLDSSPYNGAPSTRIAVDAPGLVGLNRGLLCARIGSRVAIAVSPQDGLGRGGAQLGVSPDDTIVIVADITKASLARANGEPQPMPNGFPNVTLDGDGRPGLARPAGDPPTTLQIAQLKKGDGEVVAGGDHVVIAYTGWLWKGGTVFDSSWEKSTPVVLAAADGSTTKGGVIPGFAQALIGQAVGSQVMAIIPPDQGYGSTAQPTIPAGSTLIFVADILGKA</sequence>
<dbReference type="InterPro" id="IPR046357">
    <property type="entry name" value="PPIase_dom_sf"/>
</dbReference>
<dbReference type="PROSITE" id="PS50059">
    <property type="entry name" value="FKBP_PPIASE"/>
    <property type="match status" value="2"/>
</dbReference>
<evidence type="ECO:0000256" key="7">
    <source>
        <dbReference type="SAM" id="MobiDB-lite"/>
    </source>
</evidence>
<gene>
    <name evidence="9" type="ORF">C5C51_06230</name>
</gene>
<dbReference type="Gene3D" id="3.10.50.40">
    <property type="match status" value="2"/>
</dbReference>
<name>A0A2S5Y7D0_9MICO</name>
<evidence type="ECO:0000256" key="3">
    <source>
        <dbReference type="ARBA" id="ARBA00013194"/>
    </source>
</evidence>
<comment type="catalytic activity">
    <reaction evidence="1 6">
        <text>[protein]-peptidylproline (omega=180) = [protein]-peptidylproline (omega=0)</text>
        <dbReference type="Rhea" id="RHEA:16237"/>
        <dbReference type="Rhea" id="RHEA-COMP:10747"/>
        <dbReference type="Rhea" id="RHEA-COMP:10748"/>
        <dbReference type="ChEBI" id="CHEBI:83833"/>
        <dbReference type="ChEBI" id="CHEBI:83834"/>
        <dbReference type="EC" id="5.2.1.8"/>
    </reaction>
</comment>
<feature type="domain" description="PPIase FKBP-type" evidence="8">
    <location>
        <begin position="259"/>
        <end position="352"/>
    </location>
</feature>
<dbReference type="OrthoDB" id="25996at2"/>
<evidence type="ECO:0000256" key="2">
    <source>
        <dbReference type="ARBA" id="ARBA00006577"/>
    </source>
</evidence>
<feature type="compositionally biased region" description="Polar residues" evidence="7">
    <location>
        <begin position="1"/>
        <end position="14"/>
    </location>
</feature>
<dbReference type="InterPro" id="IPR001179">
    <property type="entry name" value="PPIase_FKBP_dom"/>
</dbReference>
<evidence type="ECO:0000259" key="8">
    <source>
        <dbReference type="PROSITE" id="PS50059"/>
    </source>
</evidence>